<dbReference type="InterPro" id="IPR052893">
    <property type="entry name" value="TCS_response_regulator"/>
</dbReference>
<dbReference type="PANTHER" id="PTHR44520:SF2">
    <property type="entry name" value="RESPONSE REGULATOR RCP1"/>
    <property type="match status" value="1"/>
</dbReference>
<evidence type="ECO:0000256" key="1">
    <source>
        <dbReference type="PROSITE-ProRule" id="PRU00169"/>
    </source>
</evidence>
<gene>
    <name evidence="3" type="ORF">SAMN04488008_101127</name>
</gene>
<protein>
    <submittedName>
        <fullName evidence="3">CheY chemotaxis protein or a CheY-like REC (Receiver) domain</fullName>
    </submittedName>
</protein>
<dbReference type="RefSeq" id="WP_091618726.1">
    <property type="nucleotide sequence ID" value="NZ_FNZN01000001.1"/>
</dbReference>
<sequence length="136" mass="15391">MKINFMLIDDREIDLFINQKVIEKLAINANFKTYTIAKEAIDYLSSINNHSNSESTFLPDIIFLDINMPIMNGFQFLNEFSAINKGKLNSIKIYLLSSTTSMNEIIKAEEHSACSGFISKPLTVHKLDKLVKVLAS</sequence>
<dbReference type="SUPFAM" id="SSF52172">
    <property type="entry name" value="CheY-like"/>
    <property type="match status" value="1"/>
</dbReference>
<feature type="domain" description="Response regulatory" evidence="2">
    <location>
        <begin position="4"/>
        <end position="135"/>
    </location>
</feature>
<dbReference type="Pfam" id="PF00072">
    <property type="entry name" value="Response_reg"/>
    <property type="match status" value="1"/>
</dbReference>
<name>A0A1H7FEF9_9FLAO</name>
<evidence type="ECO:0000313" key="4">
    <source>
        <dbReference type="Proteomes" id="UP000198990"/>
    </source>
</evidence>
<organism evidence="3 4">
    <name type="scientific">Maribacter orientalis</name>
    <dbReference type="NCBI Taxonomy" id="228957"/>
    <lineage>
        <taxon>Bacteria</taxon>
        <taxon>Pseudomonadati</taxon>
        <taxon>Bacteroidota</taxon>
        <taxon>Flavobacteriia</taxon>
        <taxon>Flavobacteriales</taxon>
        <taxon>Flavobacteriaceae</taxon>
        <taxon>Maribacter</taxon>
    </lineage>
</organism>
<evidence type="ECO:0000259" key="2">
    <source>
        <dbReference type="PROSITE" id="PS50110"/>
    </source>
</evidence>
<dbReference type="InterPro" id="IPR001789">
    <property type="entry name" value="Sig_transdc_resp-reg_receiver"/>
</dbReference>
<dbReference type="GO" id="GO:0000160">
    <property type="term" value="P:phosphorelay signal transduction system"/>
    <property type="evidence" value="ECO:0007669"/>
    <property type="project" value="InterPro"/>
</dbReference>
<dbReference type="EMBL" id="FNZN01000001">
    <property type="protein sequence ID" value="SEK24359.1"/>
    <property type="molecule type" value="Genomic_DNA"/>
</dbReference>
<keyword evidence="1" id="KW-0597">Phosphoprotein</keyword>
<dbReference type="SMART" id="SM00448">
    <property type="entry name" value="REC"/>
    <property type="match status" value="1"/>
</dbReference>
<dbReference type="InterPro" id="IPR011006">
    <property type="entry name" value="CheY-like_superfamily"/>
</dbReference>
<dbReference type="AlphaFoldDB" id="A0A1H7FEF9"/>
<dbReference type="PROSITE" id="PS50110">
    <property type="entry name" value="RESPONSE_REGULATORY"/>
    <property type="match status" value="1"/>
</dbReference>
<dbReference type="PANTHER" id="PTHR44520">
    <property type="entry name" value="RESPONSE REGULATOR RCP1-RELATED"/>
    <property type="match status" value="1"/>
</dbReference>
<accession>A0A1H7FEF9</accession>
<feature type="modified residue" description="4-aspartylphosphate" evidence="1">
    <location>
        <position position="65"/>
    </location>
</feature>
<proteinExistence type="predicted"/>
<dbReference type="OrthoDB" id="673128at2"/>
<dbReference type="Gene3D" id="3.40.50.2300">
    <property type="match status" value="1"/>
</dbReference>
<dbReference type="Proteomes" id="UP000198990">
    <property type="component" value="Unassembled WGS sequence"/>
</dbReference>
<keyword evidence="4" id="KW-1185">Reference proteome</keyword>
<reference evidence="4" key="1">
    <citation type="submission" date="2016-10" db="EMBL/GenBank/DDBJ databases">
        <authorList>
            <person name="Varghese N."/>
            <person name="Submissions S."/>
        </authorList>
    </citation>
    <scope>NUCLEOTIDE SEQUENCE [LARGE SCALE GENOMIC DNA]</scope>
    <source>
        <strain evidence="4">DSM 16471</strain>
    </source>
</reference>
<evidence type="ECO:0000313" key="3">
    <source>
        <dbReference type="EMBL" id="SEK24359.1"/>
    </source>
</evidence>
<dbReference type="STRING" id="228957.SAMN04488008_101127"/>